<evidence type="ECO:0000256" key="1">
    <source>
        <dbReference type="ARBA" id="ARBA00023002"/>
    </source>
</evidence>
<dbReference type="PANTHER" id="PTHR42659:SF1">
    <property type="entry name" value="OXIDOREDUCTASE"/>
    <property type="match status" value="1"/>
</dbReference>
<dbReference type="Proteomes" id="UP001458415">
    <property type="component" value="Unassembled WGS sequence"/>
</dbReference>
<dbReference type="SMART" id="SM01092">
    <property type="entry name" value="CO_deh_flav_C"/>
    <property type="match status" value="1"/>
</dbReference>
<dbReference type="InterPro" id="IPR016169">
    <property type="entry name" value="FAD-bd_PCMH_sub2"/>
</dbReference>
<keyword evidence="1" id="KW-0560">Oxidoreductase</keyword>
<reference evidence="3 4" key="1">
    <citation type="submission" date="2024-06" db="EMBL/GenBank/DDBJ databases">
        <title>The Natural Products Discovery Center: Release of the First 8490 Sequenced Strains for Exploring Actinobacteria Biosynthetic Diversity.</title>
        <authorList>
            <person name="Kalkreuter E."/>
            <person name="Kautsar S.A."/>
            <person name="Yang D."/>
            <person name="Bader C.D."/>
            <person name="Teijaro C.N."/>
            <person name="Fluegel L."/>
            <person name="Davis C.M."/>
            <person name="Simpson J.R."/>
            <person name="Lauterbach L."/>
            <person name="Steele A.D."/>
            <person name="Gui C."/>
            <person name="Meng S."/>
            <person name="Li G."/>
            <person name="Viehrig K."/>
            <person name="Ye F."/>
            <person name="Su P."/>
            <person name="Kiefer A.F."/>
            <person name="Nichols A."/>
            <person name="Cepeda A.J."/>
            <person name="Yan W."/>
            <person name="Fan B."/>
            <person name="Jiang Y."/>
            <person name="Adhikari A."/>
            <person name="Zheng C.-J."/>
            <person name="Schuster L."/>
            <person name="Cowan T.M."/>
            <person name="Smanski M.J."/>
            <person name="Chevrette M.G."/>
            <person name="De Carvalho L.P.S."/>
            <person name="Shen B."/>
        </authorList>
    </citation>
    <scope>NUCLEOTIDE SEQUENCE [LARGE SCALE GENOMIC DNA]</scope>
    <source>
        <strain evidence="3 4">NPDC000634</strain>
    </source>
</reference>
<protein>
    <submittedName>
        <fullName evidence="3">Xanthine dehydrogenase family protein subunit M</fullName>
    </submittedName>
</protein>
<dbReference type="InterPro" id="IPR002346">
    <property type="entry name" value="Mopterin_DH_FAD-bd"/>
</dbReference>
<dbReference type="Gene3D" id="3.30.390.50">
    <property type="entry name" value="CO dehydrogenase flavoprotein, C-terminal domain"/>
    <property type="match status" value="1"/>
</dbReference>
<dbReference type="InterPro" id="IPR051312">
    <property type="entry name" value="Diverse_Substr_Oxidored"/>
</dbReference>
<dbReference type="InterPro" id="IPR036318">
    <property type="entry name" value="FAD-bd_PCMH-like_sf"/>
</dbReference>
<dbReference type="PANTHER" id="PTHR42659">
    <property type="entry name" value="XANTHINE DEHYDROGENASE SUBUNIT C-RELATED"/>
    <property type="match status" value="1"/>
</dbReference>
<dbReference type="SUPFAM" id="SSF56176">
    <property type="entry name" value="FAD-binding/transporter-associated domain-like"/>
    <property type="match status" value="1"/>
</dbReference>
<gene>
    <name evidence="3" type="ORF">ABT317_01435</name>
</gene>
<dbReference type="EMBL" id="JBEPCU010000008">
    <property type="protein sequence ID" value="MER6975754.1"/>
    <property type="molecule type" value="Genomic_DNA"/>
</dbReference>
<dbReference type="RefSeq" id="WP_086725802.1">
    <property type="nucleotide sequence ID" value="NZ_MUBM01000103.1"/>
</dbReference>
<evidence type="ECO:0000313" key="3">
    <source>
        <dbReference type="EMBL" id="MER6975754.1"/>
    </source>
</evidence>
<sequence>MRAFDYVRATDTREAVRLLADDPAASCLAGGTTQLDLMKDGILEPPRLIDITRLPLHGIEHRGESVHVGALVTMEELAADATVAERLPMVREALLLGASVQLRNMATIGGNLLQRTRCRYFRDPTVGECNKRSPGSGCAAVQGAARMHAVLGASERCIALHASDLAVALVALDAVVHIQGPAESRSVPLTEFYLTADVSPERENVLEHAELITGVEIPLPPSAARSGYLKVRDRASYEFALASAAVLLVVEGGTIRQARVGLGGVGTKPWRAYEAEHVLTGAPATTATFLQAAEATMRDAWTVPGTEFKVPLARRTLVRELQNVSRVMA</sequence>
<evidence type="ECO:0000259" key="2">
    <source>
        <dbReference type="PROSITE" id="PS51387"/>
    </source>
</evidence>
<comment type="caution">
    <text evidence="3">The sequence shown here is derived from an EMBL/GenBank/DDBJ whole genome shotgun (WGS) entry which is preliminary data.</text>
</comment>
<dbReference type="Gene3D" id="3.30.465.10">
    <property type="match status" value="2"/>
</dbReference>
<proteinExistence type="predicted"/>
<dbReference type="SUPFAM" id="SSF55447">
    <property type="entry name" value="CO dehydrogenase flavoprotein C-terminal domain-like"/>
    <property type="match status" value="1"/>
</dbReference>
<dbReference type="InterPro" id="IPR036683">
    <property type="entry name" value="CO_DH_flav_C_dom_sf"/>
</dbReference>
<evidence type="ECO:0000313" key="4">
    <source>
        <dbReference type="Proteomes" id="UP001458415"/>
    </source>
</evidence>
<name>A0ABV1VUZ1_9ACTN</name>
<keyword evidence="4" id="KW-1185">Reference proteome</keyword>
<dbReference type="PROSITE" id="PS51387">
    <property type="entry name" value="FAD_PCMH"/>
    <property type="match status" value="1"/>
</dbReference>
<feature type="domain" description="FAD-binding PCMH-type" evidence="2">
    <location>
        <begin position="1"/>
        <end position="222"/>
    </location>
</feature>
<accession>A0ABV1VUZ1</accession>
<dbReference type="Gene3D" id="3.30.43.10">
    <property type="entry name" value="Uridine Diphospho-n-acetylenolpyruvylglucosamine Reductase, domain 2"/>
    <property type="match status" value="1"/>
</dbReference>
<dbReference type="InterPro" id="IPR016166">
    <property type="entry name" value="FAD-bd_PCMH"/>
</dbReference>
<dbReference type="Pfam" id="PF00941">
    <property type="entry name" value="FAD_binding_5"/>
    <property type="match status" value="1"/>
</dbReference>
<organism evidence="3 4">
    <name type="scientific">Streptomyces carpinensis</name>
    <dbReference type="NCBI Taxonomy" id="66369"/>
    <lineage>
        <taxon>Bacteria</taxon>
        <taxon>Bacillati</taxon>
        <taxon>Actinomycetota</taxon>
        <taxon>Actinomycetes</taxon>
        <taxon>Kitasatosporales</taxon>
        <taxon>Streptomycetaceae</taxon>
        <taxon>Streptomyces</taxon>
    </lineage>
</organism>
<dbReference type="InterPro" id="IPR005107">
    <property type="entry name" value="CO_DH_flav_C"/>
</dbReference>
<dbReference type="InterPro" id="IPR016167">
    <property type="entry name" value="FAD-bd_PCMH_sub1"/>
</dbReference>
<dbReference type="Pfam" id="PF03450">
    <property type="entry name" value="CO_deh_flav_C"/>
    <property type="match status" value="1"/>
</dbReference>